<organism evidence="3 4">
    <name type="scientific">Sphingomonas tagetis</name>
    <dbReference type="NCBI Taxonomy" id="2949092"/>
    <lineage>
        <taxon>Bacteria</taxon>
        <taxon>Pseudomonadati</taxon>
        <taxon>Pseudomonadota</taxon>
        <taxon>Alphaproteobacteria</taxon>
        <taxon>Sphingomonadales</taxon>
        <taxon>Sphingomonadaceae</taxon>
        <taxon>Sphingomonas</taxon>
    </lineage>
</organism>
<evidence type="ECO:0000256" key="2">
    <source>
        <dbReference type="RuleBase" id="RU000461"/>
    </source>
</evidence>
<dbReference type="GO" id="GO:0008395">
    <property type="term" value="F:steroid hydroxylase activity"/>
    <property type="evidence" value="ECO:0007669"/>
    <property type="project" value="TreeGrafter"/>
</dbReference>
<sequence length="411" mass="45591">MTDLPDLPPYDPTSAESLADPFPEYARRRAGGCPIAPVESLEVPFWTLFGYDDIRSALLAPKTFSNRYGNTPVFQKSIGFFADAPTHTHFRAIFRKRLSPESLAALKPQVQALAERLLADMLAKGPLVELHDDFALPLPVKVVSILLGIPGEDYPRLKHWSDALMDNAFGKDNQAFLEVYQGVCAFFDAFLDERYATLAAAGIETPALEHIGTVLPDDWISDAICADYMGRKLTRDEQRIALMGLLVGGNETTTSLITNVMWRLLERPELWEQTKADPDRLIPVAIEESLRFDAPTLGTFRTTLCPVEVAGVEIDAKQKLMMAYGAANRDPKMFEDPETFRLDRDLKTVSRHLAFGAGSHSCPGAPLSRMEVGIVLRLFVQHMPQVALAGPAERSVGYNFWGRRSLPLCIG</sequence>
<name>A0A9X2HL75_9SPHN</name>
<dbReference type="PANTHER" id="PTHR46696:SF4">
    <property type="entry name" value="BIOTIN BIOSYNTHESIS CYTOCHROME P450"/>
    <property type="match status" value="1"/>
</dbReference>
<dbReference type="PROSITE" id="PS00086">
    <property type="entry name" value="CYTOCHROME_P450"/>
    <property type="match status" value="1"/>
</dbReference>
<dbReference type="AlphaFoldDB" id="A0A9X2HL75"/>
<evidence type="ECO:0000256" key="1">
    <source>
        <dbReference type="ARBA" id="ARBA00010617"/>
    </source>
</evidence>
<dbReference type="InterPro" id="IPR002397">
    <property type="entry name" value="Cyt_P450_B"/>
</dbReference>
<keyword evidence="2" id="KW-0349">Heme</keyword>
<dbReference type="InterPro" id="IPR017972">
    <property type="entry name" value="Cyt_P450_CS"/>
</dbReference>
<dbReference type="PANTHER" id="PTHR46696">
    <property type="entry name" value="P450, PUTATIVE (EUROFUNG)-RELATED"/>
    <property type="match status" value="1"/>
</dbReference>
<dbReference type="GO" id="GO:0036199">
    <property type="term" value="F:cholest-4-en-3-one 26-monooxygenase activity"/>
    <property type="evidence" value="ECO:0007669"/>
    <property type="project" value="TreeGrafter"/>
</dbReference>
<dbReference type="InterPro" id="IPR001128">
    <property type="entry name" value="Cyt_P450"/>
</dbReference>
<protein>
    <submittedName>
        <fullName evidence="3">Cytochrome P450</fullName>
    </submittedName>
</protein>
<proteinExistence type="inferred from homology"/>
<dbReference type="PRINTS" id="PR00385">
    <property type="entry name" value="P450"/>
</dbReference>
<dbReference type="Proteomes" id="UP001139451">
    <property type="component" value="Unassembled WGS sequence"/>
</dbReference>
<comment type="caution">
    <text evidence="3">The sequence shown here is derived from an EMBL/GenBank/DDBJ whole genome shotgun (WGS) entry which is preliminary data.</text>
</comment>
<accession>A0A9X2HL75</accession>
<dbReference type="GO" id="GO:0020037">
    <property type="term" value="F:heme binding"/>
    <property type="evidence" value="ECO:0007669"/>
    <property type="project" value="InterPro"/>
</dbReference>
<reference evidence="3" key="1">
    <citation type="submission" date="2022-05" db="EMBL/GenBank/DDBJ databases">
        <title>Sphingomonas sp. strain MG17 Genome sequencing and assembly.</title>
        <authorList>
            <person name="Kim I."/>
        </authorList>
    </citation>
    <scope>NUCLEOTIDE SEQUENCE</scope>
    <source>
        <strain evidence="3">MG17</strain>
    </source>
</reference>
<dbReference type="RefSeq" id="WP_254293638.1">
    <property type="nucleotide sequence ID" value="NZ_JAMLDX010000009.1"/>
</dbReference>
<keyword evidence="2" id="KW-0503">Monooxygenase</keyword>
<evidence type="ECO:0000313" key="3">
    <source>
        <dbReference type="EMBL" id="MCP3731234.1"/>
    </source>
</evidence>
<dbReference type="PRINTS" id="PR00359">
    <property type="entry name" value="BP450"/>
</dbReference>
<gene>
    <name evidence="3" type="ORF">M9978_12435</name>
</gene>
<dbReference type="SUPFAM" id="SSF48264">
    <property type="entry name" value="Cytochrome P450"/>
    <property type="match status" value="1"/>
</dbReference>
<keyword evidence="2" id="KW-0560">Oxidoreductase</keyword>
<dbReference type="Pfam" id="PF00067">
    <property type="entry name" value="p450"/>
    <property type="match status" value="1"/>
</dbReference>
<dbReference type="InterPro" id="IPR036396">
    <property type="entry name" value="Cyt_P450_sf"/>
</dbReference>
<comment type="similarity">
    <text evidence="1 2">Belongs to the cytochrome P450 family.</text>
</comment>
<evidence type="ECO:0000313" key="4">
    <source>
        <dbReference type="Proteomes" id="UP001139451"/>
    </source>
</evidence>
<dbReference type="GO" id="GO:0005506">
    <property type="term" value="F:iron ion binding"/>
    <property type="evidence" value="ECO:0007669"/>
    <property type="project" value="InterPro"/>
</dbReference>
<dbReference type="GO" id="GO:0006707">
    <property type="term" value="P:cholesterol catabolic process"/>
    <property type="evidence" value="ECO:0007669"/>
    <property type="project" value="TreeGrafter"/>
</dbReference>
<keyword evidence="2" id="KW-0479">Metal-binding</keyword>
<keyword evidence="2" id="KW-0408">Iron</keyword>
<dbReference type="EMBL" id="JAMLDX010000009">
    <property type="protein sequence ID" value="MCP3731234.1"/>
    <property type="molecule type" value="Genomic_DNA"/>
</dbReference>
<keyword evidence="4" id="KW-1185">Reference proteome</keyword>
<dbReference type="Gene3D" id="1.10.630.10">
    <property type="entry name" value="Cytochrome P450"/>
    <property type="match status" value="1"/>
</dbReference>